<keyword evidence="3" id="KW-1185">Reference proteome</keyword>
<keyword evidence="1" id="KW-1133">Transmembrane helix</keyword>
<reference evidence="2" key="1">
    <citation type="journal article" date="2014" name="Int. J. Syst. Evol. Microbiol.">
        <title>Complete genome sequence of Corynebacterium casei LMG S-19264T (=DSM 44701T), isolated from a smear-ripened cheese.</title>
        <authorList>
            <consortium name="US DOE Joint Genome Institute (JGI-PGF)"/>
            <person name="Walter F."/>
            <person name="Albersmeier A."/>
            <person name="Kalinowski J."/>
            <person name="Ruckert C."/>
        </authorList>
    </citation>
    <scope>NUCLEOTIDE SEQUENCE</scope>
    <source>
        <strain evidence="2">CGMCC 1.15958</strain>
    </source>
</reference>
<gene>
    <name evidence="2" type="ORF">GCM10011514_52210</name>
</gene>
<protein>
    <submittedName>
        <fullName evidence="2">Uncharacterized protein</fullName>
    </submittedName>
</protein>
<evidence type="ECO:0000256" key="1">
    <source>
        <dbReference type="SAM" id="Phobius"/>
    </source>
</evidence>
<proteinExistence type="predicted"/>
<dbReference type="Proteomes" id="UP000609064">
    <property type="component" value="Unassembled WGS sequence"/>
</dbReference>
<evidence type="ECO:0000313" key="3">
    <source>
        <dbReference type="Proteomes" id="UP000609064"/>
    </source>
</evidence>
<keyword evidence="1" id="KW-0812">Transmembrane</keyword>
<feature type="transmembrane region" description="Helical" evidence="1">
    <location>
        <begin position="26"/>
        <end position="49"/>
    </location>
</feature>
<organism evidence="2 3">
    <name type="scientific">Emticicia aquatilis</name>
    <dbReference type="NCBI Taxonomy" id="1537369"/>
    <lineage>
        <taxon>Bacteria</taxon>
        <taxon>Pseudomonadati</taxon>
        <taxon>Bacteroidota</taxon>
        <taxon>Cytophagia</taxon>
        <taxon>Cytophagales</taxon>
        <taxon>Leadbetterellaceae</taxon>
        <taxon>Emticicia</taxon>
    </lineage>
</organism>
<comment type="caution">
    <text evidence="2">The sequence shown here is derived from an EMBL/GenBank/DDBJ whole genome shotgun (WGS) entry which is preliminary data.</text>
</comment>
<evidence type="ECO:0000313" key="2">
    <source>
        <dbReference type="EMBL" id="GGD81691.1"/>
    </source>
</evidence>
<dbReference type="RefSeq" id="WP_188771119.1">
    <property type="nucleotide sequence ID" value="NZ_BMKK01000018.1"/>
</dbReference>
<sequence length="82" mass="9155">MNINQKKALENKTEIKEETKLDYKRLLGWGFGLLIGLMAIAYFAGFITFGTPEQATDADKKAYFKKDSIATANVATMDSTKK</sequence>
<reference evidence="2" key="2">
    <citation type="submission" date="2020-09" db="EMBL/GenBank/DDBJ databases">
        <authorList>
            <person name="Sun Q."/>
            <person name="Zhou Y."/>
        </authorList>
    </citation>
    <scope>NUCLEOTIDE SEQUENCE</scope>
    <source>
        <strain evidence="2">CGMCC 1.15958</strain>
    </source>
</reference>
<dbReference type="AlphaFoldDB" id="A0A916Z9M1"/>
<keyword evidence="1" id="KW-0472">Membrane</keyword>
<accession>A0A916Z9M1</accession>
<name>A0A916Z9M1_9BACT</name>
<dbReference type="EMBL" id="BMKK01000018">
    <property type="protein sequence ID" value="GGD81691.1"/>
    <property type="molecule type" value="Genomic_DNA"/>
</dbReference>